<evidence type="ECO:0000313" key="2">
    <source>
        <dbReference type="EMBL" id="MDN3570143.1"/>
    </source>
</evidence>
<name>A0ABT8AJT5_9HYPH</name>
<gene>
    <name evidence="2" type="ORF">QWZ18_05825</name>
</gene>
<organism evidence="2 3">
    <name type="scientific">Methylobacterium longum</name>
    <dbReference type="NCBI Taxonomy" id="767694"/>
    <lineage>
        <taxon>Bacteria</taxon>
        <taxon>Pseudomonadati</taxon>
        <taxon>Pseudomonadota</taxon>
        <taxon>Alphaproteobacteria</taxon>
        <taxon>Hyphomicrobiales</taxon>
        <taxon>Methylobacteriaceae</taxon>
        <taxon>Methylobacterium</taxon>
    </lineage>
</organism>
<sequence length="180" mass="19687">MSNFDHILNWTLKRGSHPFPGPDGGTCINEAAVVAHGLPYRPIKSHLAMPPCFSRPICRLALYLNDEANDMQRQRLLPFVTRLACADTPAVEAQRAAYIRSHIDLDGPLPLHSSFDKGIRVLEGVLAIGRQADPLGIGQAAERLAAARETTSNRKSESARSLRAKLKGWMSKPEGLEAPT</sequence>
<proteinExistence type="predicted"/>
<dbReference type="RefSeq" id="WP_238289779.1">
    <property type="nucleotide sequence ID" value="NZ_BPQS01000017.1"/>
</dbReference>
<feature type="region of interest" description="Disordered" evidence="1">
    <location>
        <begin position="147"/>
        <end position="180"/>
    </location>
</feature>
<dbReference type="Proteomes" id="UP001244297">
    <property type="component" value="Unassembled WGS sequence"/>
</dbReference>
<protein>
    <submittedName>
        <fullName evidence="2">Uncharacterized protein</fullName>
    </submittedName>
</protein>
<reference evidence="3" key="1">
    <citation type="journal article" date="2019" name="Int. J. Syst. Evol. Microbiol.">
        <title>The Global Catalogue of Microorganisms (GCM) 10K type strain sequencing project: providing services to taxonomists for standard genome sequencing and annotation.</title>
        <authorList>
            <consortium name="The Broad Institute Genomics Platform"/>
            <consortium name="The Broad Institute Genome Sequencing Center for Infectious Disease"/>
            <person name="Wu L."/>
            <person name="Ma J."/>
        </authorList>
    </citation>
    <scope>NUCLEOTIDE SEQUENCE [LARGE SCALE GENOMIC DNA]</scope>
    <source>
        <strain evidence="3">CECT 7806</strain>
    </source>
</reference>
<keyword evidence="3" id="KW-1185">Reference proteome</keyword>
<feature type="compositionally biased region" description="Basic and acidic residues" evidence="1">
    <location>
        <begin position="151"/>
        <end position="160"/>
    </location>
</feature>
<accession>A0ABT8AJT5</accession>
<dbReference type="EMBL" id="JAUFPT010000016">
    <property type="protein sequence ID" value="MDN3570143.1"/>
    <property type="molecule type" value="Genomic_DNA"/>
</dbReference>
<evidence type="ECO:0000256" key="1">
    <source>
        <dbReference type="SAM" id="MobiDB-lite"/>
    </source>
</evidence>
<evidence type="ECO:0000313" key="3">
    <source>
        <dbReference type="Proteomes" id="UP001244297"/>
    </source>
</evidence>
<comment type="caution">
    <text evidence="2">The sequence shown here is derived from an EMBL/GenBank/DDBJ whole genome shotgun (WGS) entry which is preliminary data.</text>
</comment>